<dbReference type="OrthoDB" id="4931325at2"/>
<feature type="domain" description="Gp5/Type VI secretion system Vgr protein OB-fold" evidence="1">
    <location>
        <begin position="19"/>
        <end position="95"/>
    </location>
</feature>
<name>A0A2Z5N302_BURPY</name>
<reference evidence="2 3" key="1">
    <citation type="journal article" date="2018" name="ISME J.">
        <title>Involvement of Burkholderiaceae and sulfurous volatiles in disease-suppressive soils.</title>
        <authorList>
            <person name="Carrion V.J."/>
            <person name="Cordovez V."/>
            <person name="Tyc O."/>
            <person name="Etalo D.W."/>
            <person name="de Bruijn I."/>
            <person name="de Jager V.C."/>
            <person name="Medema M.H."/>
            <person name="Eberl L."/>
            <person name="Raaijmakers J.M."/>
        </authorList>
    </citation>
    <scope>NUCLEOTIDE SEQUENCE [LARGE SCALE GENOMIC DNA]</scope>
    <source>
        <strain evidence="3">mHSR5</strain>
    </source>
</reference>
<dbReference type="InterPro" id="IPR006531">
    <property type="entry name" value="Gp5/Vgr_OB"/>
</dbReference>
<sequence length="238" mass="24563">MGQAQTNEAQRQQRNGILRGRVVALDLADPTAPRCRVAVGDPDTDGEGLTTNWLPWKATRAGKVRTWSAPSIGEPVVIDCPGGDPSQGVVSGAEYADDYPAPSTSPSEHMIVFADGGRIVYDDASHALTVALPEGATIHFAAPASVLIETKAATVKAETVTLDAPQTTCKGALTVEGPFTFLSGATGEAGEGGSGPVMQIHGSAHFTDDVKAGDISLRFHPHQAKGEFALVSPPLAGA</sequence>
<dbReference type="Pfam" id="PF04717">
    <property type="entry name" value="Phage_base_V"/>
    <property type="match status" value="1"/>
</dbReference>
<proteinExistence type="predicted"/>
<dbReference type="NCBIfam" id="TIGR01644">
    <property type="entry name" value="phage_P2_V"/>
    <property type="match status" value="1"/>
</dbReference>
<dbReference type="EMBL" id="CP024903">
    <property type="protein sequence ID" value="AXF23496.1"/>
    <property type="molecule type" value="Genomic_DNA"/>
</dbReference>
<dbReference type="InterPro" id="IPR037026">
    <property type="entry name" value="Vgr_OB-fold_dom_sf"/>
</dbReference>
<evidence type="ECO:0000259" key="1">
    <source>
        <dbReference type="Pfam" id="PF04717"/>
    </source>
</evidence>
<gene>
    <name evidence="2" type="ORF">CUJ89_24080</name>
</gene>
<dbReference type="Proteomes" id="UP000253104">
    <property type="component" value="Chromosome mHSR5_B"/>
</dbReference>
<evidence type="ECO:0000313" key="2">
    <source>
        <dbReference type="EMBL" id="AXF23496.1"/>
    </source>
</evidence>
<protein>
    <submittedName>
        <fullName evidence="2">Phage baseplate assembly protein V</fullName>
    </submittedName>
</protein>
<dbReference type="Gene3D" id="2.40.50.230">
    <property type="entry name" value="Gp5 N-terminal domain"/>
    <property type="match status" value="1"/>
</dbReference>
<dbReference type="InterPro" id="IPR013046">
    <property type="entry name" value="GpV/Gp45"/>
</dbReference>
<evidence type="ECO:0000313" key="3">
    <source>
        <dbReference type="Proteomes" id="UP000253104"/>
    </source>
</evidence>
<accession>A0A2Z5N302</accession>
<dbReference type="RefSeq" id="WP_114179904.1">
    <property type="nucleotide sequence ID" value="NZ_CP024903.1"/>
</dbReference>
<dbReference type="Gene3D" id="6.20.150.10">
    <property type="match status" value="1"/>
</dbReference>
<organism evidence="2 3">
    <name type="scientific">Burkholderia pyrrocinia</name>
    <name type="common">Pseudomonas pyrrocinia</name>
    <dbReference type="NCBI Taxonomy" id="60550"/>
    <lineage>
        <taxon>Bacteria</taxon>
        <taxon>Pseudomonadati</taxon>
        <taxon>Pseudomonadota</taxon>
        <taxon>Betaproteobacteria</taxon>
        <taxon>Burkholderiales</taxon>
        <taxon>Burkholderiaceae</taxon>
        <taxon>Burkholderia</taxon>
        <taxon>Burkholderia cepacia complex</taxon>
    </lineage>
</organism>
<dbReference type="AlphaFoldDB" id="A0A2Z5N302"/>